<evidence type="ECO:0000313" key="3">
    <source>
        <dbReference type="Proteomes" id="UP000466517"/>
    </source>
</evidence>
<dbReference type="PROSITE" id="PS51725">
    <property type="entry name" value="ABM"/>
    <property type="match status" value="1"/>
</dbReference>
<gene>
    <name evidence="2" type="ORF">MMAD_32020</name>
</gene>
<dbReference type="InterPro" id="IPR007138">
    <property type="entry name" value="ABM_dom"/>
</dbReference>
<dbReference type="RefSeq" id="WP_163739037.1">
    <property type="nucleotide sequence ID" value="NZ_AP022610.1"/>
</dbReference>
<dbReference type="EMBL" id="AP022610">
    <property type="protein sequence ID" value="BBZ28907.1"/>
    <property type="molecule type" value="Genomic_DNA"/>
</dbReference>
<feature type="domain" description="ABM" evidence="1">
    <location>
        <begin position="4"/>
        <end position="95"/>
    </location>
</feature>
<protein>
    <recommendedName>
        <fullName evidence="1">ABM domain-containing protein</fullName>
    </recommendedName>
</protein>
<dbReference type="Gene3D" id="3.30.70.100">
    <property type="match status" value="1"/>
</dbReference>
<evidence type="ECO:0000259" key="1">
    <source>
        <dbReference type="PROSITE" id="PS51725"/>
    </source>
</evidence>
<reference evidence="2 3" key="1">
    <citation type="journal article" date="2019" name="Emerg. Microbes Infect.">
        <title>Comprehensive subspecies identification of 175 nontuberculous mycobacteria species based on 7547 genomic profiles.</title>
        <authorList>
            <person name="Matsumoto Y."/>
            <person name="Kinjo T."/>
            <person name="Motooka D."/>
            <person name="Nabeya D."/>
            <person name="Jung N."/>
            <person name="Uechi K."/>
            <person name="Horii T."/>
            <person name="Iida T."/>
            <person name="Fujita J."/>
            <person name="Nakamura S."/>
        </authorList>
    </citation>
    <scope>NUCLEOTIDE SEQUENCE [LARGE SCALE GENOMIC DNA]</scope>
    <source>
        <strain evidence="2 3">JCM 13574</strain>
    </source>
</reference>
<dbReference type="Proteomes" id="UP000466517">
    <property type="component" value="Chromosome"/>
</dbReference>
<accession>A0A7I7XI68</accession>
<dbReference type="InterPro" id="IPR011008">
    <property type="entry name" value="Dimeric_a/b-barrel"/>
</dbReference>
<dbReference type="SUPFAM" id="SSF54909">
    <property type="entry name" value="Dimeric alpha+beta barrel"/>
    <property type="match status" value="1"/>
</dbReference>
<evidence type="ECO:0000313" key="2">
    <source>
        <dbReference type="EMBL" id="BBZ28907.1"/>
    </source>
</evidence>
<organism evidence="2 3">
    <name type="scientific">Mycolicibacterium madagascariense</name>
    <dbReference type="NCBI Taxonomy" id="212765"/>
    <lineage>
        <taxon>Bacteria</taxon>
        <taxon>Bacillati</taxon>
        <taxon>Actinomycetota</taxon>
        <taxon>Actinomycetes</taxon>
        <taxon>Mycobacteriales</taxon>
        <taxon>Mycobacteriaceae</taxon>
        <taxon>Mycolicibacterium</taxon>
    </lineage>
</organism>
<proteinExistence type="predicted"/>
<keyword evidence="3" id="KW-1185">Reference proteome</keyword>
<name>A0A7I7XI68_9MYCO</name>
<dbReference type="KEGG" id="mmag:MMAD_32020"/>
<dbReference type="AlphaFoldDB" id="A0A7I7XI68"/>
<sequence length="105" mass="11184">MSTFAVLGALTCVPGVREQVLVLVDAHRTRSLVEPGTVQFEVLVPRHQEDTVYMYEVYADEHAFAAHVNGASLARVTEETAGMITTLVANSVTVIDVTGLAAGPT</sequence>
<dbReference type="Pfam" id="PF03992">
    <property type="entry name" value="ABM"/>
    <property type="match status" value="1"/>
</dbReference>